<name>A0A183B6A5_9TREM</name>
<sequence length="116" mass="12743">MLTGVVRQLSDREVEALQTHQVPKQNSSEDVTTALKNLTEEEAASKSAAELGRTGTYTFSGASWATGGDIDQKDTANTVTINKPVPVPRIAEILANYKARKCFQLWIYVPDIGKYQ</sequence>
<reference evidence="1 2" key="2">
    <citation type="submission" date="2018-11" db="EMBL/GenBank/DDBJ databases">
        <authorList>
            <consortium name="Pathogen Informatics"/>
        </authorList>
    </citation>
    <scope>NUCLEOTIDE SEQUENCE [LARGE SCALE GENOMIC DNA]</scope>
    <source>
        <strain evidence="1 2">Egypt</strain>
    </source>
</reference>
<reference evidence="3" key="1">
    <citation type="submission" date="2016-06" db="UniProtKB">
        <authorList>
            <consortium name="WormBaseParasite"/>
        </authorList>
    </citation>
    <scope>IDENTIFICATION</scope>
</reference>
<dbReference type="WBParaSite" id="ECPE_0001478001-mRNA-1">
    <property type="protein sequence ID" value="ECPE_0001478001-mRNA-1"/>
    <property type="gene ID" value="ECPE_0001478001"/>
</dbReference>
<organism evidence="3">
    <name type="scientific">Echinostoma caproni</name>
    <dbReference type="NCBI Taxonomy" id="27848"/>
    <lineage>
        <taxon>Eukaryota</taxon>
        <taxon>Metazoa</taxon>
        <taxon>Spiralia</taxon>
        <taxon>Lophotrochozoa</taxon>
        <taxon>Platyhelminthes</taxon>
        <taxon>Trematoda</taxon>
        <taxon>Digenea</taxon>
        <taxon>Plagiorchiida</taxon>
        <taxon>Echinostomata</taxon>
        <taxon>Echinostomatoidea</taxon>
        <taxon>Echinostomatidae</taxon>
        <taxon>Echinostoma</taxon>
    </lineage>
</organism>
<evidence type="ECO:0000313" key="2">
    <source>
        <dbReference type="Proteomes" id="UP000272942"/>
    </source>
</evidence>
<dbReference type="Proteomes" id="UP000272942">
    <property type="component" value="Unassembled WGS sequence"/>
</dbReference>
<gene>
    <name evidence="1" type="ORF">ECPE_LOCUS14740</name>
</gene>
<dbReference type="AlphaFoldDB" id="A0A183B6A5"/>
<evidence type="ECO:0000313" key="3">
    <source>
        <dbReference type="WBParaSite" id="ECPE_0001478001-mRNA-1"/>
    </source>
</evidence>
<proteinExistence type="predicted"/>
<evidence type="ECO:0000313" key="1">
    <source>
        <dbReference type="EMBL" id="VDP92012.1"/>
    </source>
</evidence>
<keyword evidence="2" id="KW-1185">Reference proteome</keyword>
<dbReference type="EMBL" id="UZAN01058398">
    <property type="protein sequence ID" value="VDP92012.1"/>
    <property type="molecule type" value="Genomic_DNA"/>
</dbReference>
<accession>A0A183B6A5</accession>
<protein>
    <submittedName>
        <fullName evidence="3">Adhesin</fullName>
    </submittedName>
</protein>